<dbReference type="Proteomes" id="UP000263833">
    <property type="component" value="Unassembled WGS sequence"/>
</dbReference>
<keyword evidence="4" id="KW-1185">Reference proteome</keyword>
<feature type="domain" description="Alginate export" evidence="2">
    <location>
        <begin position="28"/>
        <end position="151"/>
    </location>
</feature>
<keyword evidence="1" id="KW-0732">Signal</keyword>
<dbReference type="InterPro" id="IPR025388">
    <property type="entry name" value="Alginate_export_dom"/>
</dbReference>
<evidence type="ECO:0000313" key="3">
    <source>
        <dbReference type="EMBL" id="RDV07420.1"/>
    </source>
</evidence>
<dbReference type="SUPFAM" id="SSF56935">
    <property type="entry name" value="Porins"/>
    <property type="match status" value="1"/>
</dbReference>
<sequence length="407" mass="44542">MKKTAITLFLVSVSSPALAEEVTLKSTIEARLRYENVDQTGVLNEADAITLRVRAGVEAKKGPFAIFAETEATLAISERYNSGLNGLGTYPIVADPQNVELNRLQLQFTGLPKTVVTLGRQRINLDDQRFVGSVGWRQNEQTFDAARVEWSGIKGVKADVTYAWSDRAIWGVDGFGARQQSIGGDNVFANLGYKGKNFGLTGFAYLVDQDEAVVQAFRLSSQTYGVRATATLHFGKAKLGLVGSYARQSDYHNNPNNYSADYWLGEAALDVAGFKLTGGYEILGADTGVALTSFQTPLATLHKFNGTADKFLTTPANGLRDLYVGLSKVFPKAKSLPGLNAAVTWHRFTSDRLGLDYGDEWDAQLGWKIGKKVSFLAKAAFYDRTGAADFAGDVDTEKFWLQLEYIF</sequence>
<dbReference type="OrthoDB" id="9767539at2"/>
<name>A0A371BIK8_9SPHN</name>
<evidence type="ECO:0000259" key="2">
    <source>
        <dbReference type="Pfam" id="PF13372"/>
    </source>
</evidence>
<accession>A0A371BIK8</accession>
<dbReference type="EMBL" id="QRGP01000001">
    <property type="protein sequence ID" value="RDV07420.1"/>
    <property type="molecule type" value="Genomic_DNA"/>
</dbReference>
<evidence type="ECO:0000313" key="4">
    <source>
        <dbReference type="Proteomes" id="UP000263833"/>
    </source>
</evidence>
<dbReference type="RefSeq" id="WP_115548967.1">
    <property type="nucleotide sequence ID" value="NZ_QRGP01000001.1"/>
</dbReference>
<comment type="caution">
    <text evidence="3">The sequence shown here is derived from an EMBL/GenBank/DDBJ whole genome shotgun (WGS) entry which is preliminary data.</text>
</comment>
<organism evidence="3 4">
    <name type="scientific">Sphingorhabdus pulchriflava</name>
    <dbReference type="NCBI Taxonomy" id="2292257"/>
    <lineage>
        <taxon>Bacteria</taxon>
        <taxon>Pseudomonadati</taxon>
        <taxon>Pseudomonadota</taxon>
        <taxon>Alphaproteobacteria</taxon>
        <taxon>Sphingomonadales</taxon>
        <taxon>Sphingomonadaceae</taxon>
        <taxon>Sphingorhabdus</taxon>
    </lineage>
</organism>
<proteinExistence type="predicted"/>
<reference evidence="4" key="1">
    <citation type="submission" date="2018-08" db="EMBL/GenBank/DDBJ databases">
        <authorList>
            <person name="Kim S.-J."/>
            <person name="Jung G.-Y."/>
        </authorList>
    </citation>
    <scope>NUCLEOTIDE SEQUENCE [LARGE SCALE GENOMIC DNA]</scope>
    <source>
        <strain evidence="4">GY_G</strain>
    </source>
</reference>
<dbReference type="Pfam" id="PF13372">
    <property type="entry name" value="Alginate_exp"/>
    <property type="match status" value="1"/>
</dbReference>
<feature type="chain" id="PRO_5017017918" description="Alginate export domain-containing protein" evidence="1">
    <location>
        <begin position="20"/>
        <end position="407"/>
    </location>
</feature>
<dbReference type="AlphaFoldDB" id="A0A371BIK8"/>
<dbReference type="InterPro" id="IPR023614">
    <property type="entry name" value="Porin_dom_sf"/>
</dbReference>
<evidence type="ECO:0000256" key="1">
    <source>
        <dbReference type="SAM" id="SignalP"/>
    </source>
</evidence>
<gene>
    <name evidence="3" type="ORF">DXH95_08765</name>
</gene>
<protein>
    <recommendedName>
        <fullName evidence="2">Alginate export domain-containing protein</fullName>
    </recommendedName>
</protein>
<feature type="signal peptide" evidence="1">
    <location>
        <begin position="1"/>
        <end position="19"/>
    </location>
</feature>
<dbReference type="Gene3D" id="2.40.160.10">
    <property type="entry name" value="Porin"/>
    <property type="match status" value="1"/>
</dbReference>